<evidence type="ECO:0000313" key="1">
    <source>
        <dbReference type="EMBL" id="EWT05698.1"/>
    </source>
</evidence>
<dbReference type="InterPro" id="IPR003718">
    <property type="entry name" value="OsmC/Ohr_fam"/>
</dbReference>
<sequence length="154" mass="16461">MSNHTYDVTLRWEGTTAGGPAAYSRNHTVGPAGNELSATADPNYGGDPALLNPEQLFVMALSSCQMLTFLAVAAHRGVDVRDYADEATGIMPTTERPVRITHVTLRPRITVAAGTDVELVDRLVEKGHRGCFIANSVTTEVAIEPTVIVLDGEV</sequence>
<dbReference type="SUPFAM" id="SSF82784">
    <property type="entry name" value="OsmC-like"/>
    <property type="match status" value="1"/>
</dbReference>
<organism evidence="1 2">
    <name type="scientific">Intrasporangium chromatireducens Q5-1</name>
    <dbReference type="NCBI Taxonomy" id="584657"/>
    <lineage>
        <taxon>Bacteria</taxon>
        <taxon>Bacillati</taxon>
        <taxon>Actinomycetota</taxon>
        <taxon>Actinomycetes</taxon>
        <taxon>Micrococcales</taxon>
        <taxon>Intrasporangiaceae</taxon>
        <taxon>Intrasporangium</taxon>
    </lineage>
</organism>
<dbReference type="InterPro" id="IPR036102">
    <property type="entry name" value="OsmC/Ohrsf"/>
</dbReference>
<dbReference type="PANTHER" id="PTHR42830:SF2">
    <property type="entry name" value="OSMC_OHR FAMILY PROTEIN"/>
    <property type="match status" value="1"/>
</dbReference>
<accession>W9GLJ6</accession>
<reference evidence="2" key="1">
    <citation type="submission" date="2013-08" db="EMBL/GenBank/DDBJ databases">
        <title>Intrasporangium oryzae NRRL B-24470.</title>
        <authorList>
            <person name="Liu H."/>
            <person name="Wang G."/>
        </authorList>
    </citation>
    <scope>NUCLEOTIDE SEQUENCE [LARGE SCALE GENOMIC DNA]</scope>
    <source>
        <strain evidence="2">Q5-1</strain>
    </source>
</reference>
<proteinExistence type="predicted"/>
<dbReference type="Proteomes" id="UP000019494">
    <property type="component" value="Unassembled WGS sequence"/>
</dbReference>
<dbReference type="Pfam" id="PF02566">
    <property type="entry name" value="OsmC"/>
    <property type="match status" value="1"/>
</dbReference>
<dbReference type="InterPro" id="IPR052707">
    <property type="entry name" value="OsmC_Ohr_Peroxiredoxin"/>
</dbReference>
<dbReference type="OrthoDB" id="9795405at2"/>
<dbReference type="EMBL" id="AWQS01000093">
    <property type="protein sequence ID" value="EWT05698.1"/>
    <property type="molecule type" value="Genomic_DNA"/>
</dbReference>
<dbReference type="PANTHER" id="PTHR42830">
    <property type="entry name" value="OSMOTICALLY INDUCIBLE FAMILY PROTEIN"/>
    <property type="match status" value="1"/>
</dbReference>
<dbReference type="Gene3D" id="3.30.300.20">
    <property type="match status" value="1"/>
</dbReference>
<dbReference type="RefSeq" id="WP_034716961.1">
    <property type="nucleotide sequence ID" value="NZ_AWQS01000093.1"/>
</dbReference>
<dbReference type="AlphaFoldDB" id="W9GLJ6"/>
<keyword evidence="2" id="KW-1185">Reference proteome</keyword>
<gene>
    <name evidence="1" type="ORF">N864_02900</name>
</gene>
<evidence type="ECO:0000313" key="2">
    <source>
        <dbReference type="Proteomes" id="UP000019494"/>
    </source>
</evidence>
<name>W9GLJ6_9MICO</name>
<dbReference type="InterPro" id="IPR015946">
    <property type="entry name" value="KH_dom-like_a/b"/>
</dbReference>
<protein>
    <submittedName>
        <fullName evidence="1">Osmotically inducible protein OsmC</fullName>
    </submittedName>
</protein>
<comment type="caution">
    <text evidence="1">The sequence shown here is derived from an EMBL/GenBank/DDBJ whole genome shotgun (WGS) entry which is preliminary data.</text>
</comment>